<gene>
    <name evidence="7" type="ORF">J2Z66_002466</name>
</gene>
<feature type="transmembrane region" description="Helical" evidence="6">
    <location>
        <begin position="86"/>
        <end position="107"/>
    </location>
</feature>
<reference evidence="7 8" key="1">
    <citation type="submission" date="2021-03" db="EMBL/GenBank/DDBJ databases">
        <title>Genomic Encyclopedia of Type Strains, Phase IV (KMG-IV): sequencing the most valuable type-strain genomes for metagenomic binning, comparative biology and taxonomic classification.</title>
        <authorList>
            <person name="Goeker M."/>
        </authorList>
    </citation>
    <scope>NUCLEOTIDE SEQUENCE [LARGE SCALE GENOMIC DNA]</scope>
    <source>
        <strain evidence="7 8">DSM 26048</strain>
    </source>
</reference>
<dbReference type="PROSITE" id="PS50283">
    <property type="entry name" value="NA_SOLUT_SYMP_3"/>
    <property type="match status" value="1"/>
</dbReference>
<evidence type="ECO:0000256" key="5">
    <source>
        <dbReference type="ARBA" id="ARBA00023136"/>
    </source>
</evidence>
<keyword evidence="8" id="KW-1185">Reference proteome</keyword>
<keyword evidence="3 6" id="KW-0812">Transmembrane</keyword>
<comment type="similarity">
    <text evidence="2">Belongs to the autoinducer-2 exporter (AI-2E) (TC 2.A.86) family.</text>
</comment>
<organism evidence="7 8">
    <name type="scientific">Paenibacillus eucommiae</name>
    <dbReference type="NCBI Taxonomy" id="1355755"/>
    <lineage>
        <taxon>Bacteria</taxon>
        <taxon>Bacillati</taxon>
        <taxon>Bacillota</taxon>
        <taxon>Bacilli</taxon>
        <taxon>Bacillales</taxon>
        <taxon>Paenibacillaceae</taxon>
        <taxon>Paenibacillus</taxon>
    </lineage>
</organism>
<dbReference type="PANTHER" id="PTHR21716:SF62">
    <property type="entry name" value="TRANSPORT PROTEIN YDBI-RELATED"/>
    <property type="match status" value="1"/>
</dbReference>
<name>A0ABS4ITG3_9BACL</name>
<evidence type="ECO:0000256" key="6">
    <source>
        <dbReference type="SAM" id="Phobius"/>
    </source>
</evidence>
<keyword evidence="4 6" id="KW-1133">Transmembrane helix</keyword>
<feature type="transmembrane region" description="Helical" evidence="6">
    <location>
        <begin position="289"/>
        <end position="308"/>
    </location>
</feature>
<comment type="caution">
    <text evidence="7">The sequence shown here is derived from an EMBL/GenBank/DDBJ whole genome shotgun (WGS) entry which is preliminary data.</text>
</comment>
<dbReference type="EMBL" id="JAGGLB010000006">
    <property type="protein sequence ID" value="MBP1990860.1"/>
    <property type="molecule type" value="Genomic_DNA"/>
</dbReference>
<feature type="transmembrane region" description="Helical" evidence="6">
    <location>
        <begin position="170"/>
        <end position="187"/>
    </location>
</feature>
<dbReference type="InterPro" id="IPR002549">
    <property type="entry name" value="AI-2E-like"/>
</dbReference>
<evidence type="ECO:0000256" key="2">
    <source>
        <dbReference type="ARBA" id="ARBA00009773"/>
    </source>
</evidence>
<feature type="transmembrane region" description="Helical" evidence="6">
    <location>
        <begin position="224"/>
        <end position="246"/>
    </location>
</feature>
<evidence type="ECO:0000313" key="7">
    <source>
        <dbReference type="EMBL" id="MBP1990860.1"/>
    </source>
</evidence>
<dbReference type="Proteomes" id="UP001519287">
    <property type="component" value="Unassembled WGS sequence"/>
</dbReference>
<feature type="transmembrane region" description="Helical" evidence="6">
    <location>
        <begin position="320"/>
        <end position="350"/>
    </location>
</feature>
<feature type="transmembrane region" description="Helical" evidence="6">
    <location>
        <begin position="39"/>
        <end position="65"/>
    </location>
</feature>
<dbReference type="Pfam" id="PF01594">
    <property type="entry name" value="AI-2E_transport"/>
    <property type="match status" value="1"/>
</dbReference>
<accession>A0ABS4ITG3</accession>
<feature type="transmembrane region" description="Helical" evidence="6">
    <location>
        <begin position="252"/>
        <end position="277"/>
    </location>
</feature>
<dbReference type="InterPro" id="IPR001734">
    <property type="entry name" value="Na/solute_symporter"/>
</dbReference>
<keyword evidence="5 6" id="KW-0472">Membrane</keyword>
<sequence length="381" mass="43065">MSSAIVLLNSEEIGYFQEGDALARMLTNSFFQNRTVQKVIIIILLILVFYAIRSMINIILITFIITYLMNRVTTSLNKKININRKVMIAVLYSALVFSLTYCIYKYLPGIISQISLLIKQIGEFYTEPQEPMDSAFLNYVLNSIKSNDLTGYVKQGFDILYIYIGNIGKWGLQIFLALILSLIFLLEKPRIQEFTAKFKHSKISPFYTEMEYFGSRFVRSFGKVLEVQFIIATVNCLLSTIMLWILGFPQLLGLALLIFLLGLIPVAGVVISLIPLCTIAFSIGGITKVVWVLILVAVIHALESYVLNPKLMSSKTNLPVFYTFVVLVFSEHFFGVWGLIIGIPVFVFLLDVLNVMKDSPDEALDANRDELGNSRPPLTKL</sequence>
<dbReference type="PANTHER" id="PTHR21716">
    <property type="entry name" value="TRANSMEMBRANE PROTEIN"/>
    <property type="match status" value="1"/>
</dbReference>
<protein>
    <submittedName>
        <fullName evidence="7">PurR-regulated permease PerM</fullName>
    </submittedName>
</protein>
<evidence type="ECO:0000256" key="3">
    <source>
        <dbReference type="ARBA" id="ARBA00022692"/>
    </source>
</evidence>
<evidence type="ECO:0000256" key="4">
    <source>
        <dbReference type="ARBA" id="ARBA00022989"/>
    </source>
</evidence>
<evidence type="ECO:0000313" key="8">
    <source>
        <dbReference type="Proteomes" id="UP001519287"/>
    </source>
</evidence>
<evidence type="ECO:0000256" key="1">
    <source>
        <dbReference type="ARBA" id="ARBA00004141"/>
    </source>
</evidence>
<comment type="subcellular location">
    <subcellularLocation>
        <location evidence="1">Membrane</location>
        <topology evidence="1">Multi-pass membrane protein</topology>
    </subcellularLocation>
</comment>
<proteinExistence type="inferred from homology"/>